<name>A0ACC2RYA7_9FUNG</name>
<gene>
    <name evidence="1" type="ORF">DSO57_1008383</name>
</gene>
<accession>A0ACC2RYA7</accession>
<dbReference type="EMBL" id="QTSX02006415">
    <property type="protein sequence ID" value="KAJ9055039.1"/>
    <property type="molecule type" value="Genomic_DNA"/>
</dbReference>
<proteinExistence type="predicted"/>
<sequence length="122" mass="13260">MACNGVDTKMQLKYFIHLAGLVTSAALNGQFEAKLYNGLTTSAPASGKADDVLSARGLPGQSYISGTEQTYSDQTCPINLNLNSKRQDIKPLARRSADKESAYFPDYGSKVPLSKQNRKKLN</sequence>
<comment type="caution">
    <text evidence="1">The sequence shown here is derived from an EMBL/GenBank/DDBJ whole genome shotgun (WGS) entry which is preliminary data.</text>
</comment>
<evidence type="ECO:0000313" key="2">
    <source>
        <dbReference type="Proteomes" id="UP001165960"/>
    </source>
</evidence>
<keyword evidence="2" id="KW-1185">Reference proteome</keyword>
<protein>
    <submittedName>
        <fullName evidence="1">Uncharacterized protein</fullName>
    </submittedName>
</protein>
<organism evidence="1 2">
    <name type="scientific">Entomophthora muscae</name>
    <dbReference type="NCBI Taxonomy" id="34485"/>
    <lineage>
        <taxon>Eukaryota</taxon>
        <taxon>Fungi</taxon>
        <taxon>Fungi incertae sedis</taxon>
        <taxon>Zoopagomycota</taxon>
        <taxon>Entomophthoromycotina</taxon>
        <taxon>Entomophthoromycetes</taxon>
        <taxon>Entomophthorales</taxon>
        <taxon>Entomophthoraceae</taxon>
        <taxon>Entomophthora</taxon>
    </lineage>
</organism>
<reference evidence="1" key="1">
    <citation type="submission" date="2022-04" db="EMBL/GenBank/DDBJ databases">
        <title>Genome of the entomopathogenic fungus Entomophthora muscae.</title>
        <authorList>
            <person name="Elya C."/>
            <person name="Lovett B.R."/>
            <person name="Lee E."/>
            <person name="Macias A.M."/>
            <person name="Hajek A.E."/>
            <person name="De Bivort B.L."/>
            <person name="Kasson M.T."/>
            <person name="De Fine Licht H.H."/>
            <person name="Stajich J.E."/>
        </authorList>
    </citation>
    <scope>NUCLEOTIDE SEQUENCE</scope>
    <source>
        <strain evidence="1">Berkeley</strain>
    </source>
</reference>
<evidence type="ECO:0000313" key="1">
    <source>
        <dbReference type="EMBL" id="KAJ9055039.1"/>
    </source>
</evidence>
<dbReference type="Proteomes" id="UP001165960">
    <property type="component" value="Unassembled WGS sequence"/>
</dbReference>